<dbReference type="Proteomes" id="UP000476820">
    <property type="component" value="Unassembled WGS sequence"/>
</dbReference>
<name>A0A0L9Y6Q8_CLOBO</name>
<dbReference type="EMBL" id="SWVK01000002">
    <property type="protein sequence ID" value="NFN33980.1"/>
    <property type="molecule type" value="Genomic_DNA"/>
</dbReference>
<dbReference type="OrthoDB" id="1934444at2"/>
<dbReference type="AlphaFoldDB" id="A0A0L9Y6Q8"/>
<accession>A0A0L9Y6Q8</accession>
<dbReference type="Proteomes" id="UP000473681">
    <property type="component" value="Unassembled WGS sequence"/>
</dbReference>
<organism evidence="1 4">
    <name type="scientific">Clostridium botulinum</name>
    <dbReference type="NCBI Taxonomy" id="1491"/>
    <lineage>
        <taxon>Bacteria</taxon>
        <taxon>Bacillati</taxon>
        <taxon>Bacillota</taxon>
        <taxon>Clostridia</taxon>
        <taxon>Eubacteriales</taxon>
        <taxon>Clostridiaceae</taxon>
        <taxon>Clostridium</taxon>
    </lineage>
</organism>
<protein>
    <submittedName>
        <fullName evidence="1">Uncharacterized protein</fullName>
    </submittedName>
</protein>
<sequence length="212" mass="24712">MRFKYSLFVLILFLFFNMAVISAKDINNESFYNLENSIVNESYFEENGLKVQFKINKNINSEQIFLKEYLIHELKGKYTKVDDKSFNVSSEDIKACINLWEADNYTYVEINLINTNSKYNTKHLEEIVENITKNKVEDVQIFLYYKGRIDNDKSLNDFNDLTSLTNLNMLSISNGYTGTGISELGEKMNFALVSYNDRSYIIIGTPIIFTTY</sequence>
<evidence type="ECO:0000313" key="1">
    <source>
        <dbReference type="EMBL" id="NFF89418.1"/>
    </source>
</evidence>
<evidence type="ECO:0000313" key="2">
    <source>
        <dbReference type="EMBL" id="NFN33980.1"/>
    </source>
</evidence>
<comment type="caution">
    <text evidence="1">The sequence shown here is derived from an EMBL/GenBank/DDBJ whole genome shotgun (WGS) entry which is preliminary data.</text>
</comment>
<dbReference type="SUPFAM" id="SSF143842">
    <property type="entry name" value="YwmB-like"/>
    <property type="match status" value="1"/>
</dbReference>
<dbReference type="InterPro" id="IPR036209">
    <property type="entry name" value="YwmB-like_sf"/>
</dbReference>
<proteinExistence type="predicted"/>
<evidence type="ECO:0000313" key="4">
    <source>
        <dbReference type="Proteomes" id="UP000476820"/>
    </source>
</evidence>
<gene>
    <name evidence="1" type="ORF">FC774_16355</name>
    <name evidence="2" type="ORF">FDB51_02340</name>
</gene>
<evidence type="ECO:0000313" key="3">
    <source>
        <dbReference type="Proteomes" id="UP000473681"/>
    </source>
</evidence>
<dbReference type="EMBL" id="SWOV01000067">
    <property type="protein sequence ID" value="NFF89418.1"/>
    <property type="molecule type" value="Genomic_DNA"/>
</dbReference>
<reference evidence="3 4" key="1">
    <citation type="submission" date="2019-04" db="EMBL/GenBank/DDBJ databases">
        <title>Genome sequencing of Clostridium botulinum Groups I-IV and Clostridium butyricum.</title>
        <authorList>
            <person name="Brunt J."/>
            <person name="Van Vliet A.H.M."/>
            <person name="Stringer S.C."/>
            <person name="Carter A.T."/>
            <person name="Peck M.W."/>
        </authorList>
    </citation>
    <scope>NUCLEOTIDE SEQUENCE [LARGE SCALE GENOMIC DNA]</scope>
    <source>
        <strain evidence="1 4">1605</strain>
        <strain evidence="2 3">CB-K-33E</strain>
    </source>
</reference>
<dbReference type="RefSeq" id="WP_017825616.1">
    <property type="nucleotide sequence ID" value="NZ_LFPA01000126.1"/>
</dbReference>